<keyword evidence="6" id="KW-0227">DNA damage</keyword>
<name>A0A369A5J0_9FLAO</name>
<dbReference type="InterPro" id="IPR042174">
    <property type="entry name" value="RecF_2"/>
</dbReference>
<evidence type="ECO:0000256" key="4">
    <source>
        <dbReference type="ARBA" id="ARBA00022840"/>
    </source>
</evidence>
<comment type="subcellular location">
    <subcellularLocation>
        <location evidence="6">Cytoplasm</location>
    </subcellularLocation>
</comment>
<comment type="function">
    <text evidence="6">The RecF protein is involved in DNA metabolism; it is required for DNA replication and normal SOS inducibility. RecF binds preferentially to single-stranded, linear DNA. It also seems to bind ATP.</text>
</comment>
<dbReference type="EMBL" id="QPJS01000003">
    <property type="protein sequence ID" value="RCX03337.1"/>
    <property type="molecule type" value="Genomic_DNA"/>
</dbReference>
<comment type="caution">
    <text evidence="8">The sequence shown here is derived from an EMBL/GenBank/DDBJ whole genome shotgun (WGS) entry which is preliminary data.</text>
</comment>
<dbReference type="GO" id="GO:0005737">
    <property type="term" value="C:cytoplasm"/>
    <property type="evidence" value="ECO:0007669"/>
    <property type="project" value="UniProtKB-SubCell"/>
</dbReference>
<dbReference type="GO" id="GO:0000731">
    <property type="term" value="P:DNA synthesis involved in DNA repair"/>
    <property type="evidence" value="ECO:0007669"/>
    <property type="project" value="TreeGrafter"/>
</dbReference>
<dbReference type="PANTHER" id="PTHR32182">
    <property type="entry name" value="DNA REPLICATION AND REPAIR PROTEIN RECF"/>
    <property type="match status" value="1"/>
</dbReference>
<dbReference type="NCBIfam" id="TIGR00611">
    <property type="entry name" value="recf"/>
    <property type="match status" value="1"/>
</dbReference>
<keyword evidence="6" id="KW-0234">DNA repair</keyword>
<evidence type="ECO:0000256" key="3">
    <source>
        <dbReference type="ARBA" id="ARBA00022741"/>
    </source>
</evidence>
<evidence type="ECO:0000256" key="1">
    <source>
        <dbReference type="ARBA" id="ARBA00022490"/>
    </source>
</evidence>
<proteinExistence type="inferred from homology"/>
<dbReference type="GO" id="GO:0006260">
    <property type="term" value="P:DNA replication"/>
    <property type="evidence" value="ECO:0007669"/>
    <property type="project" value="UniProtKB-UniRule"/>
</dbReference>
<feature type="domain" description="RecF/RecN/SMC N-terminal" evidence="7">
    <location>
        <begin position="9"/>
        <end position="343"/>
    </location>
</feature>
<comment type="similarity">
    <text evidence="6">Belongs to the RecF family.</text>
</comment>
<dbReference type="Proteomes" id="UP000253517">
    <property type="component" value="Unassembled WGS sequence"/>
</dbReference>
<dbReference type="InterPro" id="IPR001238">
    <property type="entry name" value="DNA-binding_RecF"/>
</dbReference>
<dbReference type="GO" id="GO:0009432">
    <property type="term" value="P:SOS response"/>
    <property type="evidence" value="ECO:0007669"/>
    <property type="project" value="UniProtKB-UniRule"/>
</dbReference>
<dbReference type="GO" id="GO:0003697">
    <property type="term" value="F:single-stranded DNA binding"/>
    <property type="evidence" value="ECO:0007669"/>
    <property type="project" value="UniProtKB-UniRule"/>
</dbReference>
<keyword evidence="6" id="KW-0742">SOS response</keyword>
<dbReference type="InterPro" id="IPR003395">
    <property type="entry name" value="RecF/RecN/SMC_N"/>
</dbReference>
<keyword evidence="5 6" id="KW-0238">DNA-binding</keyword>
<dbReference type="GO" id="GO:0006302">
    <property type="term" value="P:double-strand break repair"/>
    <property type="evidence" value="ECO:0007669"/>
    <property type="project" value="TreeGrafter"/>
</dbReference>
<evidence type="ECO:0000256" key="5">
    <source>
        <dbReference type="ARBA" id="ARBA00023125"/>
    </source>
</evidence>
<keyword evidence="2 6" id="KW-0235">DNA replication</keyword>
<keyword evidence="1 6" id="KW-0963">Cytoplasm</keyword>
<evidence type="ECO:0000256" key="2">
    <source>
        <dbReference type="ARBA" id="ARBA00022705"/>
    </source>
</evidence>
<evidence type="ECO:0000313" key="8">
    <source>
        <dbReference type="EMBL" id="RCX03337.1"/>
    </source>
</evidence>
<dbReference type="AlphaFoldDB" id="A0A369A5J0"/>
<dbReference type="PANTHER" id="PTHR32182:SF0">
    <property type="entry name" value="DNA REPLICATION AND REPAIR PROTEIN RECF"/>
    <property type="match status" value="1"/>
</dbReference>
<evidence type="ECO:0000313" key="9">
    <source>
        <dbReference type="Proteomes" id="UP000253517"/>
    </source>
</evidence>
<dbReference type="Gene3D" id="3.40.50.300">
    <property type="entry name" value="P-loop containing nucleotide triphosphate hydrolases"/>
    <property type="match status" value="1"/>
</dbReference>
<feature type="binding site" evidence="6">
    <location>
        <begin position="36"/>
        <end position="43"/>
    </location>
    <ligand>
        <name>ATP</name>
        <dbReference type="ChEBI" id="CHEBI:30616"/>
    </ligand>
</feature>
<evidence type="ECO:0000256" key="6">
    <source>
        <dbReference type="HAMAP-Rule" id="MF_00365"/>
    </source>
</evidence>
<protein>
    <recommendedName>
        <fullName evidence="6">DNA replication and repair protein RecF</fullName>
    </recommendedName>
</protein>
<organism evidence="8 9">
    <name type="scientific">Schleiferia thermophila</name>
    <dbReference type="NCBI Taxonomy" id="884107"/>
    <lineage>
        <taxon>Bacteria</taxon>
        <taxon>Pseudomonadati</taxon>
        <taxon>Bacteroidota</taxon>
        <taxon>Flavobacteriia</taxon>
        <taxon>Flavobacteriales</taxon>
        <taxon>Schleiferiaceae</taxon>
        <taxon>Schleiferia</taxon>
    </lineage>
</organism>
<keyword evidence="4 6" id="KW-0067">ATP-binding</keyword>
<dbReference type="Gene3D" id="1.20.1050.90">
    <property type="entry name" value="RecF/RecN/SMC, N-terminal domain"/>
    <property type="match status" value="1"/>
</dbReference>
<dbReference type="Pfam" id="PF02463">
    <property type="entry name" value="SMC_N"/>
    <property type="match status" value="1"/>
</dbReference>
<gene>
    <name evidence="6" type="primary">recF</name>
    <name evidence="8" type="ORF">DES35_103222</name>
</gene>
<accession>A0A369A5J0</accession>
<dbReference type="InterPro" id="IPR027417">
    <property type="entry name" value="P-loop_NTPase"/>
</dbReference>
<evidence type="ECO:0000259" key="7">
    <source>
        <dbReference type="Pfam" id="PF02463"/>
    </source>
</evidence>
<dbReference type="HAMAP" id="MF_00365">
    <property type="entry name" value="RecF"/>
    <property type="match status" value="1"/>
</dbReference>
<dbReference type="GO" id="GO:0005524">
    <property type="term" value="F:ATP binding"/>
    <property type="evidence" value="ECO:0007669"/>
    <property type="project" value="UniProtKB-UniRule"/>
</dbReference>
<sequence length="376" mass="43280">MQIVSDVTLKSLALLNFKNWEELHLSFSPVVNCFIGPNGVGKTNILDSIHFLCTTKSFLSTTDIQCIRFGADYFFIKGEFDRIGNLEVIQVSLKKSEKKVLKRNDSNYQRLSEHIGLLPVIVISPQDTNLIYEGSDERRKTLDLALSLSDGLYLHNLQRYNRLLQQRNAYLKEADTSGRVQHDILTLYDEQMDPFASYIYNARNSFLAAADQYLSRFYYTISSAREHCSIRYQSDLADNNLAALLAQSRQKDRELLYTTRGVHKDDLEMYINGQPLKKFGSQGQQKSFLIALKLAIYAVIKEQTGLSPILLFDDIFDKLDQKRASQVIRLVQEMKFGQIFLSDTHPERVKMLTQQTGSHSKFFMLDEHQKITHHEA</sequence>
<dbReference type="SUPFAM" id="SSF52540">
    <property type="entry name" value="P-loop containing nucleoside triphosphate hydrolases"/>
    <property type="match status" value="1"/>
</dbReference>
<reference evidence="8 9" key="1">
    <citation type="submission" date="2018-07" db="EMBL/GenBank/DDBJ databases">
        <title>Genomic Encyclopedia of Type Strains, Phase IV (KMG-IV): sequencing the most valuable type-strain genomes for metagenomic binning, comparative biology and taxonomic classification.</title>
        <authorList>
            <person name="Goeker M."/>
        </authorList>
    </citation>
    <scope>NUCLEOTIDE SEQUENCE [LARGE SCALE GENOMIC DNA]</scope>
    <source>
        <strain evidence="8 9">DSM 21410</strain>
    </source>
</reference>
<keyword evidence="9" id="KW-1185">Reference proteome</keyword>
<keyword evidence="3 6" id="KW-0547">Nucleotide-binding</keyword>